<evidence type="ECO:0000259" key="2">
    <source>
        <dbReference type="SMART" id="SM00841"/>
    </source>
</evidence>
<dbReference type="FunFam" id="2.40.50.140:FF:000004">
    <property type="entry name" value="Elongation factor P"/>
    <property type="match status" value="1"/>
</dbReference>
<evidence type="ECO:0000256" key="1">
    <source>
        <dbReference type="ARBA" id="ARBA00009479"/>
    </source>
</evidence>
<dbReference type="InterPro" id="IPR008991">
    <property type="entry name" value="Translation_prot_SH3-like_sf"/>
</dbReference>
<dbReference type="PANTHER" id="PTHR30053">
    <property type="entry name" value="ELONGATION FACTOR P"/>
    <property type="match status" value="1"/>
</dbReference>
<dbReference type="SUPFAM" id="SSF50249">
    <property type="entry name" value="Nucleic acid-binding proteins"/>
    <property type="match status" value="1"/>
</dbReference>
<evidence type="ECO:0000313" key="4">
    <source>
        <dbReference type="Proteomes" id="UP000178116"/>
    </source>
</evidence>
<dbReference type="PROSITE" id="PS01275">
    <property type="entry name" value="EFP"/>
    <property type="match status" value="1"/>
</dbReference>
<dbReference type="CDD" id="cd05794">
    <property type="entry name" value="S1_EF-P_repeat_2"/>
    <property type="match status" value="1"/>
</dbReference>
<dbReference type="GO" id="GO:0003746">
    <property type="term" value="F:translation elongation factor activity"/>
    <property type="evidence" value="ECO:0007669"/>
    <property type="project" value="TreeGrafter"/>
</dbReference>
<comment type="caution">
    <text evidence="3">The sequence shown here is derived from an EMBL/GenBank/DDBJ whole genome shotgun (WGS) entry which is preliminary data.</text>
</comment>
<accession>A0A1G2LWI0</accession>
<name>A0A1G2LWI0_9BACT</name>
<dbReference type="NCBIfam" id="NF001810">
    <property type="entry name" value="PRK00529.1"/>
    <property type="match status" value="1"/>
</dbReference>
<evidence type="ECO:0000313" key="3">
    <source>
        <dbReference type="EMBL" id="OHA15998.1"/>
    </source>
</evidence>
<dbReference type="InterPro" id="IPR020599">
    <property type="entry name" value="Transl_elong_fac_P/YeiP"/>
</dbReference>
<dbReference type="Gene3D" id="2.30.30.30">
    <property type="match status" value="1"/>
</dbReference>
<organism evidence="3 4">
    <name type="scientific">Candidatus Tagabacteria bacterium RIFCSPLOWO2_01_FULL_42_9</name>
    <dbReference type="NCBI Taxonomy" id="1802296"/>
    <lineage>
        <taxon>Bacteria</taxon>
        <taxon>Candidatus Tagaibacteriota</taxon>
    </lineage>
</organism>
<dbReference type="SMART" id="SM00841">
    <property type="entry name" value="Elong-fact-P_C"/>
    <property type="match status" value="1"/>
</dbReference>
<protein>
    <recommendedName>
        <fullName evidence="2">Elongation factor P C-terminal domain-containing protein</fullName>
    </recommendedName>
</protein>
<dbReference type="GO" id="GO:0043043">
    <property type="term" value="P:peptide biosynthetic process"/>
    <property type="evidence" value="ECO:0007669"/>
    <property type="project" value="InterPro"/>
</dbReference>
<dbReference type="EMBL" id="MHRA01000006">
    <property type="protein sequence ID" value="OHA15998.1"/>
    <property type="molecule type" value="Genomic_DNA"/>
</dbReference>
<dbReference type="PIRSF" id="PIRSF005901">
    <property type="entry name" value="EF-P"/>
    <property type="match status" value="1"/>
</dbReference>
<feature type="domain" description="Elongation factor P C-terminal" evidence="2">
    <location>
        <begin position="133"/>
        <end position="188"/>
    </location>
</feature>
<reference evidence="3 4" key="1">
    <citation type="journal article" date="2016" name="Nat. Commun.">
        <title>Thousands of microbial genomes shed light on interconnected biogeochemical processes in an aquifer system.</title>
        <authorList>
            <person name="Anantharaman K."/>
            <person name="Brown C.T."/>
            <person name="Hug L.A."/>
            <person name="Sharon I."/>
            <person name="Castelle C.J."/>
            <person name="Probst A.J."/>
            <person name="Thomas B.C."/>
            <person name="Singh A."/>
            <person name="Wilkins M.J."/>
            <person name="Karaoz U."/>
            <person name="Brodie E.L."/>
            <person name="Williams K.H."/>
            <person name="Hubbard S.S."/>
            <person name="Banfield J.F."/>
        </authorList>
    </citation>
    <scope>NUCLEOTIDE SEQUENCE [LARGE SCALE GENOMIC DNA]</scope>
</reference>
<dbReference type="Pfam" id="PF09285">
    <property type="entry name" value="Elong-fact-P_C"/>
    <property type="match status" value="1"/>
</dbReference>
<dbReference type="SUPFAM" id="SSF50104">
    <property type="entry name" value="Translation proteins SH3-like domain"/>
    <property type="match status" value="1"/>
</dbReference>
<dbReference type="InterPro" id="IPR012340">
    <property type="entry name" value="NA-bd_OB-fold"/>
</dbReference>
<comment type="similarity">
    <text evidence="1">Belongs to the elongation factor P family.</text>
</comment>
<sequence>MLRYNELKPGTFIVLGGKPYVVLEFNFLRMQQRKPAAQTKIRDLISGKVISKTFHPQEEIEKADISKKKVKFLYENRQEFWFCEENKPAVRFKLSQDIIGDSADLMKPNLIIDALVFSNQGEKIINIDLPIKVDLKVEEAPPSFKGDTASGGFKQVKLETGAALNVPFFVNEGDVVRVNTRERAYVERVEKSDK</sequence>
<gene>
    <name evidence="3" type="ORF">A3A10_01495</name>
</gene>
<dbReference type="InterPro" id="IPR015365">
    <property type="entry name" value="Elong-fact-P_C"/>
</dbReference>
<dbReference type="PANTHER" id="PTHR30053:SF12">
    <property type="entry name" value="ELONGATION FACTOR P (EF-P) FAMILY PROTEIN"/>
    <property type="match status" value="1"/>
</dbReference>
<dbReference type="InterPro" id="IPR013185">
    <property type="entry name" value="Transl_elong_KOW-like"/>
</dbReference>
<dbReference type="GO" id="GO:0005829">
    <property type="term" value="C:cytosol"/>
    <property type="evidence" value="ECO:0007669"/>
    <property type="project" value="UniProtKB-ARBA"/>
</dbReference>
<dbReference type="InterPro" id="IPR013852">
    <property type="entry name" value="Transl_elong_P/YeiP_CS"/>
</dbReference>
<dbReference type="AlphaFoldDB" id="A0A1G2LWI0"/>
<dbReference type="Proteomes" id="UP000178116">
    <property type="component" value="Unassembled WGS sequence"/>
</dbReference>
<dbReference type="Pfam" id="PF08207">
    <property type="entry name" value="EFP_N"/>
    <property type="match status" value="1"/>
</dbReference>
<dbReference type="InterPro" id="IPR014722">
    <property type="entry name" value="Rib_uL2_dom2"/>
</dbReference>
<dbReference type="Gene3D" id="2.40.50.140">
    <property type="entry name" value="Nucleic acid-binding proteins"/>
    <property type="match status" value="2"/>
</dbReference>
<proteinExistence type="inferred from homology"/>